<keyword evidence="3" id="KW-1185">Reference proteome</keyword>
<name>A0A378Y8I0_9NOCA</name>
<feature type="compositionally biased region" description="Pro residues" evidence="1">
    <location>
        <begin position="11"/>
        <end position="20"/>
    </location>
</feature>
<accession>A0A378Y8I0</accession>
<feature type="region of interest" description="Disordered" evidence="1">
    <location>
        <begin position="1"/>
        <end position="75"/>
    </location>
</feature>
<evidence type="ECO:0000313" key="3">
    <source>
        <dbReference type="Proteomes" id="UP000255467"/>
    </source>
</evidence>
<protein>
    <submittedName>
        <fullName evidence="2">Uncharacterized protein</fullName>
    </submittedName>
</protein>
<feature type="region of interest" description="Disordered" evidence="1">
    <location>
        <begin position="154"/>
        <end position="180"/>
    </location>
</feature>
<evidence type="ECO:0000256" key="1">
    <source>
        <dbReference type="SAM" id="MobiDB-lite"/>
    </source>
</evidence>
<proteinExistence type="predicted"/>
<feature type="compositionally biased region" description="Basic residues" evidence="1">
    <location>
        <begin position="154"/>
        <end position="166"/>
    </location>
</feature>
<gene>
    <name evidence="2" type="ORF">NCTC1934_00476</name>
</gene>
<sequence>MLRGSGHFTPRPAPCHPPVGNPSRATLRDNTTRPPTPPHPRFRPAHNPATPPTTSACRTSRVPAPAASGNPWRHRARRPRHQFPLDGECLWEDWRCAVLRGAPGAIALPAPVGRTVRGCACAPSREWPAQWPLSPVRRRSGEFRDIAVVSRHIRPRAQRRRSRTPRHAPGTGCGRTRLSHRDPKDAQLDAAGVTNGTDRSALRVDGFGIRAGCSVVRIVGFGIRAGCSVVRIVGFGIRAGCFEVCVVGFGVRARCSAVRVDGLRICAGCFWTCVVGFGRCAGLPANRAVGSGIRVRCSEVRAAGSAVDAGRAAIRADTAAIRCGCARTGRPVRRRASTPALGTAVPDGAFTRRGHRARARRRYSARGPDPVWYPGSRIRRQTAAVGARGR</sequence>
<dbReference type="AlphaFoldDB" id="A0A378Y8I0"/>
<evidence type="ECO:0000313" key="2">
    <source>
        <dbReference type="EMBL" id="SUA73043.1"/>
    </source>
</evidence>
<dbReference type="Proteomes" id="UP000255467">
    <property type="component" value="Unassembled WGS sequence"/>
</dbReference>
<dbReference type="EMBL" id="UGRY01000002">
    <property type="protein sequence ID" value="SUA73043.1"/>
    <property type="molecule type" value="Genomic_DNA"/>
</dbReference>
<organism evidence="2 3">
    <name type="scientific">Nocardia otitidiscaviarum</name>
    <dbReference type="NCBI Taxonomy" id="1823"/>
    <lineage>
        <taxon>Bacteria</taxon>
        <taxon>Bacillati</taxon>
        <taxon>Actinomycetota</taxon>
        <taxon>Actinomycetes</taxon>
        <taxon>Mycobacteriales</taxon>
        <taxon>Nocardiaceae</taxon>
        <taxon>Nocardia</taxon>
    </lineage>
</organism>
<reference evidence="2 3" key="1">
    <citation type="submission" date="2018-06" db="EMBL/GenBank/DDBJ databases">
        <authorList>
            <consortium name="Pathogen Informatics"/>
            <person name="Doyle S."/>
        </authorList>
    </citation>
    <scope>NUCLEOTIDE SEQUENCE [LARGE SCALE GENOMIC DNA]</scope>
    <source>
        <strain evidence="2 3">NCTC1934</strain>
    </source>
</reference>